<evidence type="ECO:0000259" key="1">
    <source>
        <dbReference type="PROSITE" id="PS50965"/>
    </source>
</evidence>
<accession>A0A5D4ST01</accession>
<evidence type="ECO:0000313" key="3">
    <source>
        <dbReference type="Proteomes" id="UP000324517"/>
    </source>
</evidence>
<dbReference type="Pfam" id="PF08378">
    <property type="entry name" value="NERD"/>
    <property type="match status" value="1"/>
</dbReference>
<reference evidence="2 3" key="1">
    <citation type="submission" date="2019-08" db="EMBL/GenBank/DDBJ databases">
        <title>Bacillus genomes from the desert of Cuatro Cienegas, Coahuila.</title>
        <authorList>
            <person name="Olmedo-Alvarez G."/>
        </authorList>
    </citation>
    <scope>NUCLEOTIDE SEQUENCE [LARGE SCALE GENOMIC DNA]</scope>
    <source>
        <strain evidence="2 3">CH98b_3T</strain>
    </source>
</reference>
<organism evidence="2 3">
    <name type="scientific">Sutcliffiella horikoshii</name>
    <dbReference type="NCBI Taxonomy" id="79883"/>
    <lineage>
        <taxon>Bacteria</taxon>
        <taxon>Bacillati</taxon>
        <taxon>Bacillota</taxon>
        <taxon>Bacilli</taxon>
        <taxon>Bacillales</taxon>
        <taxon>Bacillaceae</taxon>
        <taxon>Sutcliffiella</taxon>
    </lineage>
</organism>
<comment type="caution">
    <text evidence="2">The sequence shown here is derived from an EMBL/GenBank/DDBJ whole genome shotgun (WGS) entry which is preliminary data.</text>
</comment>
<dbReference type="AlphaFoldDB" id="A0A5D4ST01"/>
<gene>
    <name evidence="2" type="ORF">FZC75_20535</name>
</gene>
<proteinExistence type="predicted"/>
<protein>
    <submittedName>
        <fullName evidence="2">NERD domain-containing protein</fullName>
    </submittedName>
</protein>
<dbReference type="EMBL" id="VTET01000016">
    <property type="protein sequence ID" value="TYS65811.1"/>
    <property type="molecule type" value="Genomic_DNA"/>
</dbReference>
<dbReference type="Proteomes" id="UP000324517">
    <property type="component" value="Unassembled WGS sequence"/>
</dbReference>
<sequence length="321" mass="37379">MGELWMSFMLKERMESEELMLLRMLKARGGLLDDSRFWNLEKGYQGEVLFDKWFSSLDGEWIVVNDLLLEHAGSLFQIDSLVIGGDRVYLFEVKNFEGDFLLEKDRWYSGSKEIKDPLSQMQRCESALRQLLRSLGYQLPIESTLIFINPEFTLFNCSPKLPIVFWSQLNRFSKKILKQSASSGKLHARHSRLAEKLCELHIEKSPYERMPEYRYEELRKGIVCVGCRGMGVRHHYRMIECESCGSKEALDTALLRSINECRSLFPQIKISTKIIHDWIGETVSKKVIQRVLQINFSLIGYGKSANYVKDTQRLIRTDIKA</sequence>
<evidence type="ECO:0000313" key="2">
    <source>
        <dbReference type="EMBL" id="TYS65811.1"/>
    </source>
</evidence>
<dbReference type="InterPro" id="IPR011528">
    <property type="entry name" value="NERD"/>
</dbReference>
<dbReference type="PROSITE" id="PS50965">
    <property type="entry name" value="NERD"/>
    <property type="match status" value="1"/>
</dbReference>
<name>A0A5D4ST01_9BACI</name>
<feature type="domain" description="NERD" evidence="1">
    <location>
        <begin position="42"/>
        <end position="151"/>
    </location>
</feature>
<dbReference type="OrthoDB" id="2164794at2"/>